<feature type="transmembrane region" description="Helical" evidence="1">
    <location>
        <begin position="178"/>
        <end position="195"/>
    </location>
</feature>
<feature type="transmembrane region" description="Helical" evidence="1">
    <location>
        <begin position="83"/>
        <end position="108"/>
    </location>
</feature>
<evidence type="ECO:0000256" key="1">
    <source>
        <dbReference type="SAM" id="Phobius"/>
    </source>
</evidence>
<keyword evidence="1" id="KW-0472">Membrane</keyword>
<keyword evidence="1" id="KW-1133">Transmembrane helix</keyword>
<dbReference type="AlphaFoldDB" id="A0A8I1IQS4"/>
<accession>A0A8I1IQS4</accession>
<feature type="transmembrane region" description="Helical" evidence="1">
    <location>
        <begin position="154"/>
        <end position="172"/>
    </location>
</feature>
<dbReference type="Proteomes" id="UP000650605">
    <property type="component" value="Unassembled WGS sequence"/>
</dbReference>
<dbReference type="RefSeq" id="WP_165147500.1">
    <property type="nucleotide sequence ID" value="NZ_JAEHFQ010000003.1"/>
</dbReference>
<reference evidence="2" key="1">
    <citation type="submission" date="2020-12" db="EMBL/GenBank/DDBJ databases">
        <title>Paenibacillus polymyxa LMG 27872: a double-edged sword.</title>
        <authorList>
            <person name="Langendries S."/>
            <person name="Garcia Mendez S."/>
            <person name="Beirinckx S."/>
            <person name="Viaene T."/>
            <person name="Baeyen S."/>
            <person name="Goeminne G."/>
            <person name="Willems A."/>
            <person name="Debode J."/>
            <person name="Goormachtig S."/>
        </authorList>
    </citation>
    <scope>NUCLEOTIDE SEQUENCE</scope>
    <source>
        <strain evidence="2">LMG 27872</strain>
    </source>
</reference>
<evidence type="ECO:0000313" key="3">
    <source>
        <dbReference type="Proteomes" id="UP000650605"/>
    </source>
</evidence>
<name>A0A8I1IQS4_PAEPO</name>
<feature type="transmembrane region" description="Helical" evidence="1">
    <location>
        <begin position="41"/>
        <end position="63"/>
    </location>
</feature>
<protein>
    <submittedName>
        <fullName evidence="2">Uncharacterized protein</fullName>
    </submittedName>
</protein>
<keyword evidence="1" id="KW-0812">Transmembrane</keyword>
<dbReference type="EMBL" id="JAEHFQ010000003">
    <property type="protein sequence ID" value="MBM0632932.1"/>
    <property type="molecule type" value="Genomic_DNA"/>
</dbReference>
<feature type="transmembrane region" description="Helical" evidence="1">
    <location>
        <begin position="120"/>
        <end position="142"/>
    </location>
</feature>
<comment type="caution">
    <text evidence="2">The sequence shown here is derived from an EMBL/GenBank/DDBJ whole genome shotgun (WGS) entry which is preliminary data.</text>
</comment>
<sequence length="238" mass="26974">MIFAIRYVLQSYTRSRRYVPPAVIYLFAMMLIYSYKPSPIADSYSVTALLLFFASAWLGVSLLNHEHPVQKQLSVQHTRRHWIYFSAELIAAYILLVFMTGVAVIYPAVFKMFEHVPSTLQWIVGVIGHLSLALLGLSLSLFCQRIFIAKMNRSLSLVIIALTASLAGPRLTELLPVGVQWMIWILPPAHLIVNAMMNLDQMHTEDVIWALLLPAVYAFVMIGAYIKIVSRKELDGLH</sequence>
<gene>
    <name evidence="2" type="ORF">JDW19_07305</name>
</gene>
<feature type="transmembrane region" description="Helical" evidence="1">
    <location>
        <begin position="207"/>
        <end position="228"/>
    </location>
</feature>
<feature type="transmembrane region" description="Helical" evidence="1">
    <location>
        <begin position="18"/>
        <end position="35"/>
    </location>
</feature>
<proteinExistence type="predicted"/>
<evidence type="ECO:0000313" key="2">
    <source>
        <dbReference type="EMBL" id="MBM0632932.1"/>
    </source>
</evidence>
<organism evidence="2 3">
    <name type="scientific">Paenibacillus polymyxa</name>
    <name type="common">Bacillus polymyxa</name>
    <dbReference type="NCBI Taxonomy" id="1406"/>
    <lineage>
        <taxon>Bacteria</taxon>
        <taxon>Bacillati</taxon>
        <taxon>Bacillota</taxon>
        <taxon>Bacilli</taxon>
        <taxon>Bacillales</taxon>
        <taxon>Paenibacillaceae</taxon>
        <taxon>Paenibacillus</taxon>
    </lineage>
</organism>